<feature type="compositionally biased region" description="Pro residues" evidence="1">
    <location>
        <begin position="712"/>
        <end position="722"/>
    </location>
</feature>
<gene>
    <name evidence="2" type="ORF">EV653_2306</name>
</gene>
<name>A0A4R8CM49_9ACTN</name>
<comment type="caution">
    <text evidence="2">The sequence shown here is derived from an EMBL/GenBank/DDBJ whole genome shotgun (WGS) entry which is preliminary data.</text>
</comment>
<dbReference type="InterPro" id="IPR011749">
    <property type="entry name" value="CHP02243"/>
</dbReference>
<sequence length="730" mass="78038">MPLRTPILDDRSFAQLRDELIARIPVYAPQWTDRQPSDPGITLIELFAFLGENLLYRFNQIPDATRQSFLDLLQVPLRPAAAAATIVAFGTDQPAGILIPGGAALTAGKVPFTTVGECHAWPVTARPAIRARVDEQLDVDTLEYLARSSAAQGASVDDVLRYRTVFGATEPARPGGDRLDPAGSVDGTLYLALVTPTPPDPTTLAGRELSIGFVPSLDVPTMADVQPCPGEGQSPPAPPMRWQVCTTDAVPNPPLPDSADPVWLDLPVAGDTTSGLLTSGVVRLQFPSDPIQLARIGVYLPIDPDAIGSGDQPPLIEDEALDAQLIGWLRVFRPDGSAIGAMEWAGANAARAEQTETARAEFLGTGTGEPDQQYRLAHPQVIGSLTLDVEEQGAGRWVPWTQVDDFGAAGPDDRVFTIDAEAGTVRFGEVHRGRAPQIGERIRVRGYTYGGGAAGNVGAAAISAVPQIAKVTVANPLPATGGAEPQTIAEAIDQIPAELARRDRAVTVSDFRELAEATPGAGIIRAETLRLFDPQRPDQESPGVVSVVVWPEHDRLHPDAPRPDRGVLEQVCHYLDPRRLITTEVYVIPPTYRRIAVSVGIAVRPGYGAEGVRRWVDTVLHQYLSPVPPYGPEGHGWPLGRPVFGPELEAAALQVEGLEFLSGLRVSEDVDGEWVERTAPVRVDLDAWEVPELVALTVTTGDPVAPGSAQTPVPPAGPPVPVRSPREVCR</sequence>
<dbReference type="OrthoDB" id="9027184at2"/>
<reference evidence="2 3" key="1">
    <citation type="submission" date="2019-03" db="EMBL/GenBank/DDBJ databases">
        <title>Genomic Encyclopedia of Type Strains, Phase III (KMG-III): the genomes of soil and plant-associated and newly described type strains.</title>
        <authorList>
            <person name="Whitman W."/>
        </authorList>
    </citation>
    <scope>NUCLEOTIDE SEQUENCE [LARGE SCALE GENOMIC DNA]</scope>
    <source>
        <strain evidence="2 3">VKM Ac-2573</strain>
    </source>
</reference>
<organism evidence="2 3">
    <name type="scientific">Kribbella pratensis</name>
    <dbReference type="NCBI Taxonomy" id="2512112"/>
    <lineage>
        <taxon>Bacteria</taxon>
        <taxon>Bacillati</taxon>
        <taxon>Actinomycetota</taxon>
        <taxon>Actinomycetes</taxon>
        <taxon>Propionibacteriales</taxon>
        <taxon>Kribbellaceae</taxon>
        <taxon>Kribbella</taxon>
    </lineage>
</organism>
<feature type="region of interest" description="Disordered" evidence="1">
    <location>
        <begin position="701"/>
        <end position="730"/>
    </location>
</feature>
<dbReference type="Proteomes" id="UP000295146">
    <property type="component" value="Unassembled WGS sequence"/>
</dbReference>
<evidence type="ECO:0000256" key="1">
    <source>
        <dbReference type="SAM" id="MobiDB-lite"/>
    </source>
</evidence>
<accession>A0A4R8CM49</accession>
<evidence type="ECO:0000313" key="2">
    <source>
        <dbReference type="EMBL" id="TDW77142.1"/>
    </source>
</evidence>
<proteinExistence type="predicted"/>
<dbReference type="NCBIfam" id="TIGR02243">
    <property type="entry name" value="putative baseplate assembly protein"/>
    <property type="match status" value="1"/>
</dbReference>
<dbReference type="RefSeq" id="WP_134101260.1">
    <property type="nucleotide sequence ID" value="NZ_SODP01000001.1"/>
</dbReference>
<protein>
    <submittedName>
        <fullName evidence="2">Phage baseplate assembly protein</fullName>
    </submittedName>
</protein>
<dbReference type="AlphaFoldDB" id="A0A4R8CM49"/>
<evidence type="ECO:0000313" key="3">
    <source>
        <dbReference type="Proteomes" id="UP000295146"/>
    </source>
</evidence>
<keyword evidence="3" id="KW-1185">Reference proteome</keyword>
<dbReference type="EMBL" id="SODP01000001">
    <property type="protein sequence ID" value="TDW77142.1"/>
    <property type="molecule type" value="Genomic_DNA"/>
</dbReference>